<dbReference type="Proteomes" id="UP000241788">
    <property type="component" value="Unassembled WGS sequence"/>
</dbReference>
<dbReference type="GO" id="GO:0000287">
    <property type="term" value="F:magnesium ion binding"/>
    <property type="evidence" value="ECO:0007669"/>
    <property type="project" value="InterPro"/>
</dbReference>
<dbReference type="PANTHER" id="PTHR12215:SF10">
    <property type="entry name" value="L-AMINOADIPATE-SEMIALDEHYDE DEHYDROGENASE-PHOSPHOPANTETHEINYL TRANSFERASE"/>
    <property type="match status" value="1"/>
</dbReference>
<evidence type="ECO:0000259" key="3">
    <source>
        <dbReference type="Pfam" id="PF01648"/>
    </source>
</evidence>
<proteinExistence type="inferred from homology"/>
<sequence>MTPRHTLLHLPPRTPAEPAASAWLAEQWQVDVAALPLRRDSRCRPRMIAPMQDFDASWSHSGDQLLVTCGEGLRLGCDLERLRPRPSARALARRYFHADEQVWLDELGDDAAESAFLRLWCAKEAVLKAHGHGLSFGLDRLRFVEGAHGLRLADCDPALGRSEDWRFMELVPASGFIAAIAWHPLPAPESGAAIMPG</sequence>
<dbReference type="GO" id="GO:0005829">
    <property type="term" value="C:cytosol"/>
    <property type="evidence" value="ECO:0007669"/>
    <property type="project" value="TreeGrafter"/>
</dbReference>
<dbReference type="RefSeq" id="WP_083688248.1">
    <property type="nucleotide sequence ID" value="NZ_FTLW01000002.1"/>
</dbReference>
<comment type="similarity">
    <text evidence="1">Belongs to the P-Pant transferase superfamily. Gsp/Sfp/HetI/AcpT family.</text>
</comment>
<dbReference type="Pfam" id="PF01648">
    <property type="entry name" value="ACPS"/>
    <property type="match status" value="1"/>
</dbReference>
<dbReference type="SUPFAM" id="SSF56214">
    <property type="entry name" value="4'-phosphopantetheinyl transferase"/>
    <property type="match status" value="1"/>
</dbReference>
<keyword evidence="5" id="KW-1185">Reference proteome</keyword>
<evidence type="ECO:0000256" key="2">
    <source>
        <dbReference type="ARBA" id="ARBA00022679"/>
    </source>
</evidence>
<dbReference type="InterPro" id="IPR008278">
    <property type="entry name" value="4-PPantetheinyl_Trfase_dom"/>
</dbReference>
<accession>A0A1N6RR24</accession>
<gene>
    <name evidence="4" type="ORF">SAMN05421546_1074</name>
</gene>
<name>A0A1N6RR24_9GAMM</name>
<dbReference type="InterPro" id="IPR050559">
    <property type="entry name" value="P-Pant_transferase_sf"/>
</dbReference>
<dbReference type="Gene3D" id="3.90.470.20">
    <property type="entry name" value="4'-phosphopantetheinyl transferase domain"/>
    <property type="match status" value="1"/>
</dbReference>
<dbReference type="InterPro" id="IPR037143">
    <property type="entry name" value="4-PPantetheinyl_Trfase_dom_sf"/>
</dbReference>
<organism evidence="4 5">
    <name type="scientific">Solilutibacter tolerans</name>
    <dbReference type="NCBI Taxonomy" id="1604334"/>
    <lineage>
        <taxon>Bacteria</taxon>
        <taxon>Pseudomonadati</taxon>
        <taxon>Pseudomonadota</taxon>
        <taxon>Gammaproteobacteria</taxon>
        <taxon>Lysobacterales</taxon>
        <taxon>Lysobacteraceae</taxon>
        <taxon>Solilutibacter</taxon>
    </lineage>
</organism>
<feature type="domain" description="4'-phosphopantetheinyl transferase" evidence="3">
    <location>
        <begin position="75"/>
        <end position="149"/>
    </location>
</feature>
<keyword evidence="2 4" id="KW-0808">Transferase</keyword>
<dbReference type="OrthoDB" id="9808281at2"/>
<dbReference type="PANTHER" id="PTHR12215">
    <property type="entry name" value="PHOSPHOPANTETHEINE TRANSFERASE"/>
    <property type="match status" value="1"/>
</dbReference>
<dbReference type="EMBL" id="FTLW01000002">
    <property type="protein sequence ID" value="SIQ31271.1"/>
    <property type="molecule type" value="Genomic_DNA"/>
</dbReference>
<dbReference type="GO" id="GO:0019878">
    <property type="term" value="P:lysine biosynthetic process via aminoadipic acid"/>
    <property type="evidence" value="ECO:0007669"/>
    <property type="project" value="TreeGrafter"/>
</dbReference>
<reference evidence="5" key="1">
    <citation type="submission" date="2017-01" db="EMBL/GenBank/DDBJ databases">
        <authorList>
            <person name="Varghese N."/>
            <person name="Submissions S."/>
        </authorList>
    </citation>
    <scope>NUCLEOTIDE SEQUENCE [LARGE SCALE GENOMIC DNA]</scope>
    <source>
        <strain evidence="5">UM1</strain>
    </source>
</reference>
<protein>
    <submittedName>
        <fullName evidence="4">4'-phosphopantetheinyl transferase</fullName>
    </submittedName>
</protein>
<evidence type="ECO:0000256" key="1">
    <source>
        <dbReference type="ARBA" id="ARBA00010990"/>
    </source>
</evidence>
<dbReference type="AlphaFoldDB" id="A0A1N6RR24"/>
<evidence type="ECO:0000313" key="4">
    <source>
        <dbReference type="EMBL" id="SIQ31271.1"/>
    </source>
</evidence>
<dbReference type="GO" id="GO:0008897">
    <property type="term" value="F:holo-[acyl-carrier-protein] synthase activity"/>
    <property type="evidence" value="ECO:0007669"/>
    <property type="project" value="InterPro"/>
</dbReference>
<evidence type="ECO:0000313" key="5">
    <source>
        <dbReference type="Proteomes" id="UP000241788"/>
    </source>
</evidence>
<dbReference type="STRING" id="1604334.SAMN05421546_1074"/>